<evidence type="ECO:0000256" key="1">
    <source>
        <dbReference type="SAM" id="Phobius"/>
    </source>
</evidence>
<protein>
    <submittedName>
        <fullName evidence="2">Flp family type IVb pilin</fullName>
    </submittedName>
</protein>
<dbReference type="Proteomes" id="UP000305675">
    <property type="component" value="Unassembled WGS sequence"/>
</dbReference>
<dbReference type="AlphaFoldDB" id="A0A4U1BTG8"/>
<proteinExistence type="predicted"/>
<keyword evidence="1" id="KW-0472">Membrane</keyword>
<reference evidence="2 3" key="1">
    <citation type="submission" date="2019-04" db="EMBL/GenBank/DDBJ databases">
        <authorList>
            <person name="Hwang J.C."/>
        </authorList>
    </citation>
    <scope>NUCLEOTIDE SEQUENCE [LARGE SCALE GENOMIC DNA]</scope>
    <source>
        <strain evidence="2 3">IMCC35002</strain>
    </source>
</reference>
<evidence type="ECO:0000313" key="2">
    <source>
        <dbReference type="EMBL" id="TKB58482.1"/>
    </source>
</evidence>
<dbReference type="EMBL" id="SWCJ01000001">
    <property type="protein sequence ID" value="TKB58482.1"/>
    <property type="molecule type" value="Genomic_DNA"/>
</dbReference>
<keyword evidence="1" id="KW-1133">Transmembrane helix</keyword>
<dbReference type="Pfam" id="PF04964">
    <property type="entry name" value="Flp_Fap"/>
    <property type="match status" value="1"/>
</dbReference>
<name>A0A4U1BTG8_9GAMM</name>
<keyword evidence="3" id="KW-1185">Reference proteome</keyword>
<dbReference type="OrthoDB" id="5690605at2"/>
<keyword evidence="1" id="KW-0812">Transmembrane</keyword>
<dbReference type="RefSeq" id="WP_136861630.1">
    <property type="nucleotide sequence ID" value="NZ_SWCJ01000001.1"/>
</dbReference>
<feature type="transmembrane region" description="Helical" evidence="1">
    <location>
        <begin position="21"/>
        <end position="42"/>
    </location>
</feature>
<organism evidence="2 3">
    <name type="scientific">Ferrimonas aestuarii</name>
    <dbReference type="NCBI Taxonomy" id="2569539"/>
    <lineage>
        <taxon>Bacteria</taxon>
        <taxon>Pseudomonadati</taxon>
        <taxon>Pseudomonadota</taxon>
        <taxon>Gammaproteobacteria</taxon>
        <taxon>Alteromonadales</taxon>
        <taxon>Ferrimonadaceae</taxon>
        <taxon>Ferrimonas</taxon>
    </lineage>
</organism>
<accession>A0A4U1BTG8</accession>
<sequence length="76" mass="7649">MTKYVVQAQALLTTFKNDQRGITAIEYGLIGVAMAALLATVLGTGDGEFLGELQQAFDSIAATLGANNNGGAAGGS</sequence>
<evidence type="ECO:0000313" key="3">
    <source>
        <dbReference type="Proteomes" id="UP000305675"/>
    </source>
</evidence>
<comment type="caution">
    <text evidence="2">The sequence shown here is derived from an EMBL/GenBank/DDBJ whole genome shotgun (WGS) entry which is preliminary data.</text>
</comment>
<dbReference type="InterPro" id="IPR007047">
    <property type="entry name" value="Flp_Fap"/>
</dbReference>
<gene>
    <name evidence="2" type="ORF">FCL42_01680</name>
</gene>